<dbReference type="CDD" id="cd00887">
    <property type="entry name" value="MoeA"/>
    <property type="match status" value="1"/>
</dbReference>
<dbReference type="PANTHER" id="PTHR10192">
    <property type="entry name" value="MOLYBDOPTERIN BIOSYNTHESIS PROTEIN"/>
    <property type="match status" value="1"/>
</dbReference>
<comment type="pathway">
    <text evidence="1">Cofactor biosynthesis; molybdopterin biosynthesis.</text>
</comment>
<dbReference type="NCBIfam" id="TIGR00177">
    <property type="entry name" value="molyb_syn"/>
    <property type="match status" value="1"/>
</dbReference>
<dbReference type="SUPFAM" id="SSF53218">
    <property type="entry name" value="Molybdenum cofactor biosynthesis proteins"/>
    <property type="match status" value="1"/>
</dbReference>
<dbReference type="Gene3D" id="3.90.105.10">
    <property type="entry name" value="Molybdopterin biosynthesis moea protein, domain 2"/>
    <property type="match status" value="1"/>
</dbReference>
<dbReference type="PATRIC" id="fig|768679.9.peg.519"/>
<dbReference type="Pfam" id="PF03453">
    <property type="entry name" value="MoeA_N"/>
    <property type="match status" value="1"/>
</dbReference>
<dbReference type="InterPro" id="IPR005111">
    <property type="entry name" value="MoeA_C_domain_IV"/>
</dbReference>
<dbReference type="STRING" id="768679.TTX_0504"/>
<dbReference type="NCBIfam" id="NF045515">
    <property type="entry name" value="Glp_gephyrin"/>
    <property type="match status" value="1"/>
</dbReference>
<gene>
    <name evidence="4" type="primary">moeA</name>
    <name evidence="4" type="ordered locus">TTX_0504</name>
</gene>
<dbReference type="EMBL" id="FN869859">
    <property type="protein sequence ID" value="CCC81170.1"/>
    <property type="molecule type" value="Genomic_DNA"/>
</dbReference>
<dbReference type="GO" id="GO:0061599">
    <property type="term" value="F:molybdopterin molybdotransferase activity"/>
    <property type="evidence" value="ECO:0007669"/>
    <property type="project" value="TreeGrafter"/>
</dbReference>
<dbReference type="InterPro" id="IPR038987">
    <property type="entry name" value="MoeA-like"/>
</dbReference>
<dbReference type="InterPro" id="IPR036135">
    <property type="entry name" value="MoeA_linker/N_sf"/>
</dbReference>
<dbReference type="Gene3D" id="2.170.190.11">
    <property type="entry name" value="Molybdopterin biosynthesis moea protein, domain 3"/>
    <property type="match status" value="1"/>
</dbReference>
<feature type="domain" description="MoaB/Mog" evidence="3">
    <location>
        <begin position="185"/>
        <end position="322"/>
    </location>
</feature>
<keyword evidence="2" id="KW-0501">Molybdenum cofactor biosynthesis</keyword>
<dbReference type="KEGG" id="ttn:TTX_0504"/>
<dbReference type="InterPro" id="IPR036688">
    <property type="entry name" value="MoeA_C_domain_IV_sf"/>
</dbReference>
<accession>G4RNM6</accession>
<evidence type="ECO:0000313" key="5">
    <source>
        <dbReference type="Proteomes" id="UP000002654"/>
    </source>
</evidence>
<dbReference type="Gene3D" id="2.40.340.10">
    <property type="entry name" value="MoeA, C-terminal, domain IV"/>
    <property type="match status" value="1"/>
</dbReference>
<dbReference type="InterPro" id="IPR005110">
    <property type="entry name" value="MoeA_linker/N"/>
</dbReference>
<organism evidence="4 5">
    <name type="scientific">Thermoproteus tenax (strain ATCC 35583 / DSM 2078 / JCM 9277 / NBRC 100435 / Kra 1)</name>
    <dbReference type="NCBI Taxonomy" id="768679"/>
    <lineage>
        <taxon>Archaea</taxon>
        <taxon>Thermoproteota</taxon>
        <taxon>Thermoprotei</taxon>
        <taxon>Thermoproteales</taxon>
        <taxon>Thermoproteaceae</taxon>
        <taxon>Thermoproteus</taxon>
    </lineage>
</organism>
<dbReference type="SUPFAM" id="SSF63882">
    <property type="entry name" value="MoeA N-terminal region -like"/>
    <property type="match status" value="1"/>
</dbReference>
<dbReference type="Proteomes" id="UP000002654">
    <property type="component" value="Chromosome"/>
</dbReference>
<protein>
    <submittedName>
        <fullName evidence="4">Molybdenum cofactor biosynthesis protein</fullName>
    </submittedName>
</protein>
<dbReference type="InterPro" id="IPR001453">
    <property type="entry name" value="MoaB/Mog_dom"/>
</dbReference>
<sequence length="411" mass="44004">MRGFKSLVPVDRAVSEFLARVTHRPATALVKLEDALGKYLAQDVVAEVDVPPFDRAAFDGYAVRSADTTGASRSNPAVLKIVGRSTPGSPYRGRVGEGEAVEIATGTPLPDGADAVVPYEEAAEREGAVEIYRPVPKYYYVSRRGEDVARGERILRAGTRLRPWDLGVLASVGISRVPVYEVRAAILSTGDELVEVEEGPRPGKVINSTRFALWGLLKEAGAEPAYLGLLPDDVEAIESALERAISTYDIVLTTGGASVGDPDATHKAVSALAEFYVRGIAARPGRPNGAAVVRGRPVVVLSGFPVAAVVGFEIFARPALLKMVGGRPDPVPTVRGVLTRRVTTPINVRTYARVRVYRAGDRTYIEPLAVTGSGVLSTLTRGNGLLIVPENREGYDEGEEVEVQLLRPVEE</sequence>
<dbReference type="Pfam" id="PF00994">
    <property type="entry name" value="MoCF_biosynth"/>
    <property type="match status" value="1"/>
</dbReference>
<dbReference type="HOGENOM" id="CLU_010186_7_2_2"/>
<dbReference type="GO" id="GO:0005737">
    <property type="term" value="C:cytoplasm"/>
    <property type="evidence" value="ECO:0007669"/>
    <property type="project" value="TreeGrafter"/>
</dbReference>
<dbReference type="GeneID" id="11263505"/>
<evidence type="ECO:0000256" key="2">
    <source>
        <dbReference type="ARBA" id="ARBA00023150"/>
    </source>
</evidence>
<dbReference type="PaxDb" id="768679-TTX_0504"/>
<evidence type="ECO:0000259" key="3">
    <source>
        <dbReference type="SMART" id="SM00852"/>
    </source>
</evidence>
<dbReference type="RefSeq" id="WP_014126427.1">
    <property type="nucleotide sequence ID" value="NC_016070.1"/>
</dbReference>
<dbReference type="AlphaFoldDB" id="G4RNM6"/>
<keyword evidence="5" id="KW-1185">Reference proteome</keyword>
<dbReference type="PANTHER" id="PTHR10192:SF19">
    <property type="entry name" value="MOLYBDOPTERIN BIOSYNTHESIS PROTEIN MJ0666-RELATED"/>
    <property type="match status" value="1"/>
</dbReference>
<evidence type="ECO:0000313" key="4">
    <source>
        <dbReference type="EMBL" id="CCC81170.1"/>
    </source>
</evidence>
<dbReference type="UniPathway" id="UPA00344"/>
<dbReference type="eggNOG" id="arCOG00216">
    <property type="taxonomic scope" value="Archaea"/>
</dbReference>
<proteinExistence type="predicted"/>
<reference evidence="4 5" key="1">
    <citation type="journal article" date="2011" name="PLoS ONE">
        <title>The complete genome sequence of Thermoproteus tenax: a physiologically versatile member of the Crenarchaeota.</title>
        <authorList>
            <person name="Siebers B."/>
            <person name="Zaparty M."/>
            <person name="Raddatz G."/>
            <person name="Tjaden B."/>
            <person name="Albers S.V."/>
            <person name="Bell S.D."/>
            <person name="Blombach F."/>
            <person name="Kletzin A."/>
            <person name="Kyrpides N."/>
            <person name="Lanz C."/>
            <person name="Plagens A."/>
            <person name="Rampp M."/>
            <person name="Rosinus A."/>
            <person name="von Jan M."/>
            <person name="Makarova K.S."/>
            <person name="Klenk H.P."/>
            <person name="Schuster S.C."/>
            <person name="Hensel R."/>
        </authorList>
    </citation>
    <scope>NUCLEOTIDE SEQUENCE [LARGE SCALE GENOMIC DNA]</scope>
    <source>
        <strain evidence="5">ATCC 35583 / DSM 2078 / JCM 9277 / NBRC 100435 / Kra 1</strain>
    </source>
</reference>
<evidence type="ECO:0000256" key="1">
    <source>
        <dbReference type="ARBA" id="ARBA00005046"/>
    </source>
</evidence>
<dbReference type="OrthoDB" id="31371at2157"/>
<dbReference type="SUPFAM" id="SSF63867">
    <property type="entry name" value="MoeA C-terminal domain-like"/>
    <property type="match status" value="1"/>
</dbReference>
<name>G4RNM6_THETK</name>
<dbReference type="Gene3D" id="3.40.980.10">
    <property type="entry name" value="MoaB/Mog-like domain"/>
    <property type="match status" value="1"/>
</dbReference>
<dbReference type="SMART" id="SM00852">
    <property type="entry name" value="MoCF_biosynth"/>
    <property type="match status" value="1"/>
</dbReference>
<dbReference type="GO" id="GO:0006777">
    <property type="term" value="P:Mo-molybdopterin cofactor biosynthetic process"/>
    <property type="evidence" value="ECO:0007669"/>
    <property type="project" value="UniProtKB-KW"/>
</dbReference>
<dbReference type="Pfam" id="PF03454">
    <property type="entry name" value="MoeA_C"/>
    <property type="match status" value="1"/>
</dbReference>
<dbReference type="InterPro" id="IPR036425">
    <property type="entry name" value="MoaB/Mog-like_dom_sf"/>
</dbReference>